<name>A0A084SS68_9BACT</name>
<dbReference type="SUPFAM" id="SSF51197">
    <property type="entry name" value="Clavaminate synthase-like"/>
    <property type="match status" value="1"/>
</dbReference>
<evidence type="ECO:0000313" key="2">
    <source>
        <dbReference type="Proteomes" id="UP000028547"/>
    </source>
</evidence>
<evidence type="ECO:0000313" key="1">
    <source>
        <dbReference type="EMBL" id="KFA91303.1"/>
    </source>
</evidence>
<dbReference type="EMBL" id="JPMI01000151">
    <property type="protein sequence ID" value="KFA91303.1"/>
    <property type="molecule type" value="Genomic_DNA"/>
</dbReference>
<dbReference type="AlphaFoldDB" id="A0A084SS68"/>
<accession>A0A084SS68</accession>
<dbReference type="RefSeq" id="WP_043399140.1">
    <property type="nucleotide sequence ID" value="NZ_JPMI01000151.1"/>
</dbReference>
<reference evidence="1 2" key="1">
    <citation type="submission" date="2014-07" db="EMBL/GenBank/DDBJ databases">
        <title>Draft Genome Sequence of Gephyronic Acid Producer, Cystobacter violaceus Strain Cb vi76.</title>
        <authorList>
            <person name="Stevens D.C."/>
            <person name="Young J."/>
            <person name="Carmichael R."/>
            <person name="Tan J."/>
            <person name="Taylor R.E."/>
        </authorList>
    </citation>
    <scope>NUCLEOTIDE SEQUENCE [LARGE SCALE GENOMIC DNA]</scope>
    <source>
        <strain evidence="1 2">Cb vi76</strain>
    </source>
</reference>
<organism evidence="1 2">
    <name type="scientific">Archangium violaceum Cb vi76</name>
    <dbReference type="NCBI Taxonomy" id="1406225"/>
    <lineage>
        <taxon>Bacteria</taxon>
        <taxon>Pseudomonadati</taxon>
        <taxon>Myxococcota</taxon>
        <taxon>Myxococcia</taxon>
        <taxon>Myxococcales</taxon>
        <taxon>Cystobacterineae</taxon>
        <taxon>Archangiaceae</taxon>
        <taxon>Archangium</taxon>
    </lineage>
</organism>
<evidence type="ECO:0008006" key="3">
    <source>
        <dbReference type="Google" id="ProtNLM"/>
    </source>
</evidence>
<proteinExistence type="predicted"/>
<protein>
    <recommendedName>
        <fullName evidence="3">JmjC domain-containing protein</fullName>
    </recommendedName>
</protein>
<comment type="caution">
    <text evidence="1">The sequence shown here is derived from an EMBL/GenBank/DDBJ whole genome shotgun (WGS) entry which is preliminary data.</text>
</comment>
<sequence length="459" mass="52110">MLAPLPAPQTPGEPSLLLPRSFWKDFARKHWDREPVLYRGLFAAHFPTLDEIFAALVEASERCNRGEYPPLRILRFFIEHEDGPNGLPYYSMVFPLSPQHLPLPEDVNAEGYLARITKWLGGKRFGITLNSTQCFHWGHWLQMQSFLTGFREQVGVPLGGGDSAVFFGNYRYTPFGIHKDDLHVFYFVVEGRKTISLWPFDALSQRDEVPKDPDFIHRPGGIVLKDKAEEEKLLSQATLLRGQRGDLMYWPASYWHRAEPSEGLAVSASLGVSFRSPFFTQMGPVGGQWPERLRHTELPRGPAWRLPASLRKSLQQQAQRRNVLAVERERTAEWVRFLTGGAMEGTPPVAQEAPLSAKEWIRAEPSRPIVGVPLPGGQWMVSAHGHSTTLSPSPTVRRRLERLLAALDSGKPQSVEALEDAFFHRLTARGFSRKAFRALLEDLVRWRAVRRCEPPASRR</sequence>
<dbReference type="Gene3D" id="2.60.120.650">
    <property type="entry name" value="Cupin"/>
    <property type="match status" value="1"/>
</dbReference>
<dbReference type="Proteomes" id="UP000028547">
    <property type="component" value="Unassembled WGS sequence"/>
</dbReference>
<gene>
    <name evidence="1" type="ORF">Q664_22955</name>
</gene>